<evidence type="ECO:0000256" key="1">
    <source>
        <dbReference type="SAM" id="MobiDB-lite"/>
    </source>
</evidence>
<dbReference type="EMBL" id="OX395134">
    <property type="protein sequence ID" value="CAI5783812.1"/>
    <property type="molecule type" value="Genomic_DNA"/>
</dbReference>
<evidence type="ECO:0000313" key="3">
    <source>
        <dbReference type="Proteomes" id="UP001178461"/>
    </source>
</evidence>
<reference evidence="2" key="1">
    <citation type="submission" date="2022-12" db="EMBL/GenBank/DDBJ databases">
        <authorList>
            <person name="Alioto T."/>
            <person name="Alioto T."/>
            <person name="Gomez Garrido J."/>
        </authorList>
    </citation>
    <scope>NUCLEOTIDE SEQUENCE</scope>
</reference>
<dbReference type="Proteomes" id="UP001178461">
    <property type="component" value="Chromosome 9"/>
</dbReference>
<proteinExistence type="predicted"/>
<name>A0AA35KT38_9SAUR</name>
<organism evidence="2 3">
    <name type="scientific">Podarcis lilfordi</name>
    <name type="common">Lilford's wall lizard</name>
    <dbReference type="NCBI Taxonomy" id="74358"/>
    <lineage>
        <taxon>Eukaryota</taxon>
        <taxon>Metazoa</taxon>
        <taxon>Chordata</taxon>
        <taxon>Craniata</taxon>
        <taxon>Vertebrata</taxon>
        <taxon>Euteleostomi</taxon>
        <taxon>Lepidosauria</taxon>
        <taxon>Squamata</taxon>
        <taxon>Bifurcata</taxon>
        <taxon>Unidentata</taxon>
        <taxon>Episquamata</taxon>
        <taxon>Laterata</taxon>
        <taxon>Lacertibaenia</taxon>
        <taxon>Lacertidae</taxon>
        <taxon>Podarcis</taxon>
    </lineage>
</organism>
<dbReference type="AlphaFoldDB" id="A0AA35KT38"/>
<sequence>MRRGSEYDMLPIRCVGLFRREVLRYHSPRPLAIFWRLERRKSCNEPTQREEKTLPSHGPERRIPERRKGALIG</sequence>
<feature type="region of interest" description="Disordered" evidence="1">
    <location>
        <begin position="42"/>
        <end position="73"/>
    </location>
</feature>
<evidence type="ECO:0000313" key="2">
    <source>
        <dbReference type="EMBL" id="CAI5783812.1"/>
    </source>
</evidence>
<protein>
    <submittedName>
        <fullName evidence="2">Uncharacterized protein</fullName>
    </submittedName>
</protein>
<keyword evidence="3" id="KW-1185">Reference proteome</keyword>
<gene>
    <name evidence="2" type="ORF">PODLI_1B023563</name>
</gene>
<accession>A0AA35KT38</accession>